<dbReference type="AlphaFoldDB" id="A0A7C1FFL2"/>
<feature type="domain" description="Hydantoinase B/oxoprolinase" evidence="2">
    <location>
        <begin position="2"/>
        <end position="523"/>
    </location>
</feature>
<comment type="caution">
    <text evidence="3">The sequence shown here is derived from an EMBL/GenBank/DDBJ whole genome shotgun (WGS) entry which is preliminary data.</text>
</comment>
<dbReference type="Pfam" id="PF02538">
    <property type="entry name" value="Hydantoinase_B"/>
    <property type="match status" value="1"/>
</dbReference>
<name>A0A7C1FFL2_9CHLR</name>
<protein>
    <submittedName>
        <fullName evidence="3">Hydantoinase B/oxoprolinase family protein</fullName>
    </submittedName>
</protein>
<feature type="region of interest" description="Disordered" evidence="1">
    <location>
        <begin position="508"/>
        <end position="529"/>
    </location>
</feature>
<gene>
    <name evidence="3" type="ORF">ENQ20_08575</name>
</gene>
<dbReference type="InterPro" id="IPR003692">
    <property type="entry name" value="Hydantoinase_B"/>
</dbReference>
<dbReference type="PANTHER" id="PTHR11365:SF23">
    <property type="entry name" value="HYPOTHETICAL 5-OXOPROLINASE (EUROFUNG)-RELATED"/>
    <property type="match status" value="1"/>
</dbReference>
<proteinExistence type="predicted"/>
<reference evidence="3" key="1">
    <citation type="journal article" date="2020" name="mSystems">
        <title>Genome- and Community-Level Interaction Insights into Carbon Utilization and Element Cycling Functions of Hydrothermarchaeota in Hydrothermal Sediment.</title>
        <authorList>
            <person name="Zhou Z."/>
            <person name="Liu Y."/>
            <person name="Xu W."/>
            <person name="Pan J."/>
            <person name="Luo Z.H."/>
            <person name="Li M."/>
        </authorList>
    </citation>
    <scope>NUCLEOTIDE SEQUENCE [LARGE SCALE GENOMIC DNA]</scope>
    <source>
        <strain evidence="3">SpSt-289</strain>
    </source>
</reference>
<evidence type="ECO:0000259" key="2">
    <source>
        <dbReference type="Pfam" id="PF02538"/>
    </source>
</evidence>
<dbReference type="GO" id="GO:0005829">
    <property type="term" value="C:cytosol"/>
    <property type="evidence" value="ECO:0007669"/>
    <property type="project" value="TreeGrafter"/>
</dbReference>
<evidence type="ECO:0000313" key="3">
    <source>
        <dbReference type="EMBL" id="HDX31537.1"/>
    </source>
</evidence>
<sequence length="529" mass="57099">MDPITLQLYHHRFAGVAEEMGVTLRRTAYSPNIKERLDFSCALFDGQGNLVAQAAHIPAHLGAMPASVRTILHRFPNWEDGDVVIVNDPFEGGNHLPDITMIAPVFVDGQRQPQGPAFFVASRAHHADVGGMTPGSLPLSTEIFQEGLIIPPLKLYRGGVLNEDVLRLILRNVRTPDERRGDLAAQRAAATVGIRRLRELAAQHGLEEVLAYAGYLQRYSERITRAAIARWPDGVYSFEDVIELIEDDRLTLTPIRVTATIAGDEIVFDFTGTASVVHGSLNAVIAITQSACYYVIRCLLDEELPMNAGCFAPVHVRAPHNTLVNAGPPAAVAAGNVETSQRITDVVLGALAQALPDRIPAASQGTMNNLTIGGLREDGTPFTYYETIGGGMGGGPSGDGLSGVQVHMTNTLNTPVEALEIAYPFRVRRYSLRTGSGGDGLHRGGDGIVREYEFLAPVTVTLISERRAVAPWGLAGGQPGAPGRNLLISRNGEEVELPSKFTRRFQPGERLRIETPGGGGWGSREDKMD</sequence>
<dbReference type="GO" id="GO:0006749">
    <property type="term" value="P:glutathione metabolic process"/>
    <property type="evidence" value="ECO:0007669"/>
    <property type="project" value="TreeGrafter"/>
</dbReference>
<organism evidence="3">
    <name type="scientific">Caldilinea aerophila</name>
    <dbReference type="NCBI Taxonomy" id="133453"/>
    <lineage>
        <taxon>Bacteria</taxon>
        <taxon>Bacillati</taxon>
        <taxon>Chloroflexota</taxon>
        <taxon>Caldilineae</taxon>
        <taxon>Caldilineales</taxon>
        <taxon>Caldilineaceae</taxon>
        <taxon>Caldilinea</taxon>
    </lineage>
</organism>
<dbReference type="InterPro" id="IPR045079">
    <property type="entry name" value="Oxoprolinase-like"/>
</dbReference>
<accession>A0A7C1FFL2</accession>
<dbReference type="EMBL" id="DSMG01000084">
    <property type="protein sequence ID" value="HDX31537.1"/>
    <property type="molecule type" value="Genomic_DNA"/>
</dbReference>
<dbReference type="PANTHER" id="PTHR11365">
    <property type="entry name" value="5-OXOPROLINASE RELATED"/>
    <property type="match status" value="1"/>
</dbReference>
<evidence type="ECO:0000256" key="1">
    <source>
        <dbReference type="SAM" id="MobiDB-lite"/>
    </source>
</evidence>
<dbReference type="GO" id="GO:0017168">
    <property type="term" value="F:5-oxoprolinase (ATP-hydrolyzing) activity"/>
    <property type="evidence" value="ECO:0007669"/>
    <property type="project" value="TreeGrafter"/>
</dbReference>